<keyword evidence="2" id="KW-0808">Transferase</keyword>
<dbReference type="InterPro" id="IPR011009">
    <property type="entry name" value="Kinase-like_dom_sf"/>
</dbReference>
<dbReference type="Proteomes" id="UP001153737">
    <property type="component" value="Chromosome 9"/>
</dbReference>
<evidence type="ECO:0000313" key="12">
    <source>
        <dbReference type="Proteomes" id="UP001153737"/>
    </source>
</evidence>
<dbReference type="GO" id="GO:0005634">
    <property type="term" value="C:nucleus"/>
    <property type="evidence" value="ECO:0007669"/>
    <property type="project" value="TreeGrafter"/>
</dbReference>
<name>A0A9P0DVP0_PHACE</name>
<evidence type="ECO:0008006" key="13">
    <source>
        <dbReference type="Google" id="ProtNLM"/>
    </source>
</evidence>
<dbReference type="InterPro" id="IPR017441">
    <property type="entry name" value="Protein_kinase_ATP_BS"/>
</dbReference>
<dbReference type="PROSITE" id="PS51285">
    <property type="entry name" value="AGC_KINASE_CTER"/>
    <property type="match status" value="1"/>
</dbReference>
<dbReference type="GO" id="GO:0005952">
    <property type="term" value="C:cAMP-dependent protein kinase complex"/>
    <property type="evidence" value="ECO:0007669"/>
    <property type="project" value="TreeGrafter"/>
</dbReference>
<feature type="compositionally biased region" description="Basic and acidic residues" evidence="8">
    <location>
        <begin position="13"/>
        <end position="28"/>
    </location>
</feature>
<keyword evidence="3 6" id="KW-0547">Nucleotide-binding</keyword>
<dbReference type="AlphaFoldDB" id="A0A9P0DVP0"/>
<dbReference type="Gene3D" id="1.10.510.10">
    <property type="entry name" value="Transferase(Phosphotransferase) domain 1"/>
    <property type="match status" value="1"/>
</dbReference>
<gene>
    <name evidence="11" type="ORF">PHAECO_LOCUS13126</name>
</gene>
<reference evidence="11" key="1">
    <citation type="submission" date="2022-01" db="EMBL/GenBank/DDBJ databases">
        <authorList>
            <person name="King R."/>
        </authorList>
    </citation>
    <scope>NUCLEOTIDE SEQUENCE</scope>
</reference>
<evidence type="ECO:0000259" key="9">
    <source>
        <dbReference type="PROSITE" id="PS50011"/>
    </source>
</evidence>
<keyword evidence="5 6" id="KW-0067">ATP-binding</keyword>
<dbReference type="OrthoDB" id="63267at2759"/>
<evidence type="ECO:0000256" key="5">
    <source>
        <dbReference type="ARBA" id="ARBA00022840"/>
    </source>
</evidence>
<feature type="domain" description="AGC-kinase C-terminal" evidence="10">
    <location>
        <begin position="346"/>
        <end position="398"/>
    </location>
</feature>
<reference evidence="11" key="2">
    <citation type="submission" date="2022-10" db="EMBL/GenBank/DDBJ databases">
        <authorList>
            <consortium name="ENA_rothamsted_submissions"/>
            <consortium name="culmorum"/>
            <person name="King R."/>
        </authorList>
    </citation>
    <scope>NUCLEOTIDE SEQUENCE</scope>
</reference>
<dbReference type="EMBL" id="OU896715">
    <property type="protein sequence ID" value="CAH1183655.1"/>
    <property type="molecule type" value="Genomic_DNA"/>
</dbReference>
<sequence length="398" mass="46738">MVVQMMEQLTQEKTLDKDSEHEKKRNAEKNDKVIKLGVAFSTTMVPSSSALSKNRNRSAYSEVLERLKKDFYQRWDRKSVSSSSGLDEFLKIKTLGTGSFGRVILVKHKENSKDAYYAMKCIEKLRIMKLKQIEHTLYEKKISESIRFPFIISLDFAFKDNSYIYFVMPFINGGEMFTHLRRMRRFTEVLSRFYAAQVLLALEFLHYCDILYRDLKPENILIDHKGYLKIADLGFCKIVKGRTWTLCGTPEYIAPEIILSKGYGKAVDWWSYGVLLFEMNAGYPPFTSSDPMKVYERIITCRYKCPGTFSTELQDLIKNMLQLDLSRRFGNLRNGTQDMKNHRWFKDTDWLALYNRQIEPPFKPAIKSVADTSNFDPFDEETIRISDHDLYKDEFEKF</sequence>
<evidence type="ECO:0000313" key="11">
    <source>
        <dbReference type="EMBL" id="CAH1183655.1"/>
    </source>
</evidence>
<keyword evidence="12" id="KW-1185">Reference proteome</keyword>
<dbReference type="PANTHER" id="PTHR24353:SF152">
    <property type="entry name" value="UT01108P-RELATED"/>
    <property type="match status" value="1"/>
</dbReference>
<dbReference type="PROSITE" id="PS00108">
    <property type="entry name" value="PROTEIN_KINASE_ST"/>
    <property type="match status" value="1"/>
</dbReference>
<dbReference type="PANTHER" id="PTHR24353">
    <property type="entry name" value="CYCLIC NUCLEOTIDE-DEPENDENT PROTEIN KINASE"/>
    <property type="match status" value="1"/>
</dbReference>
<dbReference type="Gene3D" id="3.30.200.20">
    <property type="entry name" value="Phosphorylase Kinase, domain 1"/>
    <property type="match status" value="1"/>
</dbReference>
<evidence type="ECO:0000256" key="3">
    <source>
        <dbReference type="ARBA" id="ARBA00022741"/>
    </source>
</evidence>
<accession>A0A9P0DVP0</accession>
<dbReference type="PROSITE" id="PS50011">
    <property type="entry name" value="PROTEIN_KINASE_DOM"/>
    <property type="match status" value="1"/>
</dbReference>
<dbReference type="FunFam" id="1.10.510.10:FF:000005">
    <property type="entry name" value="cAMP-dependent protein kinase catalytic subunit alpha"/>
    <property type="match status" value="1"/>
</dbReference>
<dbReference type="PROSITE" id="PS00107">
    <property type="entry name" value="PROTEIN_KINASE_ATP"/>
    <property type="match status" value="1"/>
</dbReference>
<dbReference type="GO" id="GO:0004691">
    <property type="term" value="F:cAMP-dependent protein kinase activity"/>
    <property type="evidence" value="ECO:0007669"/>
    <property type="project" value="TreeGrafter"/>
</dbReference>
<dbReference type="GO" id="GO:0005524">
    <property type="term" value="F:ATP binding"/>
    <property type="evidence" value="ECO:0007669"/>
    <property type="project" value="UniProtKB-UniRule"/>
</dbReference>
<feature type="binding site" evidence="6">
    <location>
        <position position="120"/>
    </location>
    <ligand>
        <name>ATP</name>
        <dbReference type="ChEBI" id="CHEBI:30616"/>
    </ligand>
</feature>
<dbReference type="SUPFAM" id="SSF56112">
    <property type="entry name" value="Protein kinase-like (PK-like)"/>
    <property type="match status" value="1"/>
</dbReference>
<protein>
    <recommendedName>
        <fullName evidence="13">cAMP-dependent protein kinase</fullName>
    </recommendedName>
</protein>
<dbReference type="GO" id="GO:0005829">
    <property type="term" value="C:cytosol"/>
    <property type="evidence" value="ECO:0007669"/>
    <property type="project" value="TreeGrafter"/>
</dbReference>
<evidence type="ECO:0000256" key="1">
    <source>
        <dbReference type="ARBA" id="ARBA00022527"/>
    </source>
</evidence>
<keyword evidence="4" id="KW-0418">Kinase</keyword>
<evidence type="ECO:0000256" key="6">
    <source>
        <dbReference type="PROSITE-ProRule" id="PRU10141"/>
    </source>
</evidence>
<dbReference type="SMART" id="SM00220">
    <property type="entry name" value="S_TKc"/>
    <property type="match status" value="1"/>
</dbReference>
<proteinExistence type="inferred from homology"/>
<comment type="similarity">
    <text evidence="7">Belongs to the protein kinase superfamily.</text>
</comment>
<feature type="domain" description="Protein kinase" evidence="9">
    <location>
        <begin position="89"/>
        <end position="345"/>
    </location>
</feature>
<dbReference type="SMART" id="SM00133">
    <property type="entry name" value="S_TK_X"/>
    <property type="match status" value="1"/>
</dbReference>
<evidence type="ECO:0000256" key="4">
    <source>
        <dbReference type="ARBA" id="ARBA00022777"/>
    </source>
</evidence>
<organism evidence="11 12">
    <name type="scientific">Phaedon cochleariae</name>
    <name type="common">Mustard beetle</name>
    <dbReference type="NCBI Taxonomy" id="80249"/>
    <lineage>
        <taxon>Eukaryota</taxon>
        <taxon>Metazoa</taxon>
        <taxon>Ecdysozoa</taxon>
        <taxon>Arthropoda</taxon>
        <taxon>Hexapoda</taxon>
        <taxon>Insecta</taxon>
        <taxon>Pterygota</taxon>
        <taxon>Neoptera</taxon>
        <taxon>Endopterygota</taxon>
        <taxon>Coleoptera</taxon>
        <taxon>Polyphaga</taxon>
        <taxon>Cucujiformia</taxon>
        <taxon>Chrysomeloidea</taxon>
        <taxon>Chrysomelidae</taxon>
        <taxon>Chrysomelinae</taxon>
        <taxon>Chrysomelini</taxon>
        <taxon>Phaedon</taxon>
    </lineage>
</organism>
<evidence type="ECO:0000256" key="7">
    <source>
        <dbReference type="RuleBase" id="RU000304"/>
    </source>
</evidence>
<evidence type="ECO:0000256" key="8">
    <source>
        <dbReference type="SAM" id="MobiDB-lite"/>
    </source>
</evidence>
<keyword evidence="1 7" id="KW-0723">Serine/threonine-protein kinase</keyword>
<evidence type="ECO:0000259" key="10">
    <source>
        <dbReference type="PROSITE" id="PS51285"/>
    </source>
</evidence>
<evidence type="ECO:0000256" key="2">
    <source>
        <dbReference type="ARBA" id="ARBA00022679"/>
    </source>
</evidence>
<dbReference type="InterPro" id="IPR008271">
    <property type="entry name" value="Ser/Thr_kinase_AS"/>
</dbReference>
<dbReference type="InterPro" id="IPR000961">
    <property type="entry name" value="AGC-kinase_C"/>
</dbReference>
<dbReference type="GO" id="GO:0007476">
    <property type="term" value="P:imaginal disc-derived wing morphogenesis"/>
    <property type="evidence" value="ECO:0007669"/>
    <property type="project" value="UniProtKB-ARBA"/>
</dbReference>
<dbReference type="Pfam" id="PF00069">
    <property type="entry name" value="Pkinase"/>
    <property type="match status" value="1"/>
</dbReference>
<dbReference type="InterPro" id="IPR000719">
    <property type="entry name" value="Prot_kinase_dom"/>
</dbReference>
<feature type="region of interest" description="Disordered" evidence="8">
    <location>
        <begin position="1"/>
        <end position="28"/>
    </location>
</feature>